<feature type="domain" description="ABC-type glycine betaine transport system substrate-binding" evidence="2">
    <location>
        <begin position="32"/>
        <end position="314"/>
    </location>
</feature>
<keyword evidence="1" id="KW-0732">Signal</keyword>
<dbReference type="InterPro" id="IPR007210">
    <property type="entry name" value="ABC_Gly_betaine_transp_sub-bd"/>
</dbReference>
<dbReference type="Pfam" id="PF04069">
    <property type="entry name" value="OpuAC"/>
    <property type="match status" value="1"/>
</dbReference>
<dbReference type="Gene3D" id="3.40.190.100">
    <property type="entry name" value="Glycine betaine-binding periplasmic protein, domain 2"/>
    <property type="match status" value="1"/>
</dbReference>
<gene>
    <name evidence="3" type="ORF">ACFSKQ_06990</name>
</gene>
<dbReference type="Gene3D" id="3.40.190.10">
    <property type="entry name" value="Periplasmic binding protein-like II"/>
    <property type="match status" value="1"/>
</dbReference>
<proteinExistence type="predicted"/>
<sequence>MKFSLPASVAVFPVLLAMPASAQDAAPEACGTIRIAQMNWASAETMASIDQFILENGYGCDAQLVPGDTMPTFTSMTERGEPDVAPEMFVNQFREQIDAAVAEGRIEYAAKVLTDGSQEGFWIPQYVADANPDIRTLGDALQRPDLFPSQENPERGAVHNCPAGWGCQIMVGNLFRAYGGGENGFDLVDTGSSAGLDGSIANAFQGERGWIGYYWSPTPIVGRYPMKLLEFDVPFDQEEWTNCTTQPDCAEPARNAWTPADVFTLVTPGIAETSEAAAEYLNTRAWSNETVNAVLAWKDENQATGEDAALHFLETRPEVWKAWVSPEVAERVEAAL</sequence>
<name>A0ABW5CJ33_9HYPH</name>
<evidence type="ECO:0000313" key="3">
    <source>
        <dbReference type="EMBL" id="MFD2237210.1"/>
    </source>
</evidence>
<feature type="signal peptide" evidence="1">
    <location>
        <begin position="1"/>
        <end position="22"/>
    </location>
</feature>
<reference evidence="4" key="1">
    <citation type="journal article" date="2019" name="Int. J. Syst. Evol. Microbiol.">
        <title>The Global Catalogue of Microorganisms (GCM) 10K type strain sequencing project: providing services to taxonomists for standard genome sequencing and annotation.</title>
        <authorList>
            <consortium name="The Broad Institute Genomics Platform"/>
            <consortium name="The Broad Institute Genome Sequencing Center for Infectious Disease"/>
            <person name="Wu L."/>
            <person name="Ma J."/>
        </authorList>
    </citation>
    <scope>NUCLEOTIDE SEQUENCE [LARGE SCALE GENOMIC DNA]</scope>
    <source>
        <strain evidence="4">ZS-35-S2</strain>
    </source>
</reference>
<dbReference type="Proteomes" id="UP001597371">
    <property type="component" value="Unassembled WGS sequence"/>
</dbReference>
<keyword evidence="4" id="KW-1185">Reference proteome</keyword>
<evidence type="ECO:0000256" key="1">
    <source>
        <dbReference type="SAM" id="SignalP"/>
    </source>
</evidence>
<feature type="chain" id="PRO_5045772779" evidence="1">
    <location>
        <begin position="23"/>
        <end position="336"/>
    </location>
</feature>
<organism evidence="3 4">
    <name type="scientific">Aureimonas populi</name>
    <dbReference type="NCBI Taxonomy" id="1701758"/>
    <lineage>
        <taxon>Bacteria</taxon>
        <taxon>Pseudomonadati</taxon>
        <taxon>Pseudomonadota</taxon>
        <taxon>Alphaproteobacteria</taxon>
        <taxon>Hyphomicrobiales</taxon>
        <taxon>Aurantimonadaceae</taxon>
        <taxon>Aureimonas</taxon>
    </lineage>
</organism>
<protein>
    <submittedName>
        <fullName evidence="3">Glycine betaine ABC transporter substrate-binding protein</fullName>
    </submittedName>
</protein>
<dbReference type="RefSeq" id="WP_209736660.1">
    <property type="nucleotide sequence ID" value="NZ_CP072611.1"/>
</dbReference>
<comment type="caution">
    <text evidence="3">The sequence shown here is derived from an EMBL/GenBank/DDBJ whole genome shotgun (WGS) entry which is preliminary data.</text>
</comment>
<dbReference type="EMBL" id="JBHUIJ010000006">
    <property type="protein sequence ID" value="MFD2237210.1"/>
    <property type="molecule type" value="Genomic_DNA"/>
</dbReference>
<accession>A0ABW5CJ33</accession>
<evidence type="ECO:0000313" key="4">
    <source>
        <dbReference type="Proteomes" id="UP001597371"/>
    </source>
</evidence>
<evidence type="ECO:0000259" key="2">
    <source>
        <dbReference type="Pfam" id="PF04069"/>
    </source>
</evidence>
<dbReference type="SUPFAM" id="SSF53850">
    <property type="entry name" value="Periplasmic binding protein-like II"/>
    <property type="match status" value="1"/>
</dbReference>